<dbReference type="SUPFAM" id="SSF160631">
    <property type="entry name" value="SMI1/KNR4-like"/>
    <property type="match status" value="1"/>
</dbReference>
<comment type="caution">
    <text evidence="1">The sequence shown here is derived from an EMBL/GenBank/DDBJ whole genome shotgun (WGS) entry which is preliminary data.</text>
</comment>
<evidence type="ECO:0008006" key="3">
    <source>
        <dbReference type="Google" id="ProtNLM"/>
    </source>
</evidence>
<dbReference type="RefSeq" id="WP_344239268.1">
    <property type="nucleotide sequence ID" value="NZ_BAAAHH010000006.1"/>
</dbReference>
<evidence type="ECO:0000313" key="1">
    <source>
        <dbReference type="EMBL" id="GAA0946269.1"/>
    </source>
</evidence>
<dbReference type="Proteomes" id="UP001500665">
    <property type="component" value="Unassembled WGS sequence"/>
</dbReference>
<name>A0ABP4B5D8_9ACTN</name>
<protein>
    <recommendedName>
        <fullName evidence="3">SMI1/KNR4 family protein SUKH-1</fullName>
    </recommendedName>
</protein>
<keyword evidence="2" id="KW-1185">Reference proteome</keyword>
<organism evidence="1 2">
    <name type="scientific">Actinocorallia libanotica</name>
    <dbReference type="NCBI Taxonomy" id="46162"/>
    <lineage>
        <taxon>Bacteria</taxon>
        <taxon>Bacillati</taxon>
        <taxon>Actinomycetota</taxon>
        <taxon>Actinomycetes</taxon>
        <taxon>Streptosporangiales</taxon>
        <taxon>Thermomonosporaceae</taxon>
        <taxon>Actinocorallia</taxon>
    </lineage>
</organism>
<dbReference type="EMBL" id="BAAAHH010000006">
    <property type="protein sequence ID" value="GAA0946269.1"/>
    <property type="molecule type" value="Genomic_DNA"/>
</dbReference>
<gene>
    <name evidence="1" type="ORF">GCM10009550_20760</name>
</gene>
<dbReference type="InterPro" id="IPR037883">
    <property type="entry name" value="Knr4/Smi1-like_sf"/>
</dbReference>
<evidence type="ECO:0000313" key="2">
    <source>
        <dbReference type="Proteomes" id="UP001500665"/>
    </source>
</evidence>
<sequence>MPEADHVRLGRIAEKIAVARADPRASRAFGADAHGFELEAPLPEAVVAGFEERHEVTLPSGYRSFVTELGGAGAGPGVGLRRLDASCCARRRSGHLARRSPYLPGPRYLDDWEQRYEDPPDPHGSFLPGTLEVAGHGCALVTRLVVTGPARGRLLNLDADGPVGPYVVEDADFLAWYERWLDEALAGCDVGWFGERLPLEEPELLAVLDEDPSPQRRARAGESLLRLPTVSDGAWTALIRATTIDADPTVRAELWDLLRWRRHRSPRHLDDAETIADGIARYARSCIPLGLRALVVLRRLTFTDVLSELACGDLERRRQAAYRLARETPREDLRQDLLDDVAAGLLDDADALLRFHGVDVVSRFGLTRLHARLRELRETEADPWVQYNLDWYLSERRPRALDEHLTSTTPEWAEEPPF</sequence>
<proteinExistence type="predicted"/>
<accession>A0ABP4B5D8</accession>
<reference evidence="2" key="1">
    <citation type="journal article" date="2019" name="Int. J. Syst. Evol. Microbiol.">
        <title>The Global Catalogue of Microorganisms (GCM) 10K type strain sequencing project: providing services to taxonomists for standard genome sequencing and annotation.</title>
        <authorList>
            <consortium name="The Broad Institute Genomics Platform"/>
            <consortium name="The Broad Institute Genome Sequencing Center for Infectious Disease"/>
            <person name="Wu L."/>
            <person name="Ma J."/>
        </authorList>
    </citation>
    <scope>NUCLEOTIDE SEQUENCE [LARGE SCALE GENOMIC DNA]</scope>
    <source>
        <strain evidence="2">JCM 10696</strain>
    </source>
</reference>